<dbReference type="Pfam" id="PF13456">
    <property type="entry name" value="RVT_3"/>
    <property type="match status" value="1"/>
</dbReference>
<dbReference type="InterPro" id="IPR036397">
    <property type="entry name" value="RNaseH_sf"/>
</dbReference>
<proteinExistence type="predicted"/>
<evidence type="ECO:0000313" key="2">
    <source>
        <dbReference type="EMBL" id="KAK8993603.1"/>
    </source>
</evidence>
<dbReference type="SUPFAM" id="SSF53098">
    <property type="entry name" value="Ribonuclease H-like"/>
    <property type="match status" value="1"/>
</dbReference>
<dbReference type="Gene3D" id="3.30.420.10">
    <property type="entry name" value="Ribonuclease H-like superfamily/Ribonuclease H"/>
    <property type="match status" value="1"/>
</dbReference>
<name>A0ABR2PZ14_9ROSI</name>
<dbReference type="Proteomes" id="UP001396334">
    <property type="component" value="Unassembled WGS sequence"/>
</dbReference>
<feature type="domain" description="RNase H type-1" evidence="1">
    <location>
        <begin position="37"/>
        <end position="119"/>
    </location>
</feature>
<accession>A0ABR2PZ14</accession>
<dbReference type="CDD" id="cd06222">
    <property type="entry name" value="RNase_H_like"/>
    <property type="match status" value="1"/>
</dbReference>
<keyword evidence="3" id="KW-1185">Reference proteome</keyword>
<reference evidence="2 3" key="1">
    <citation type="journal article" date="2024" name="G3 (Bethesda)">
        <title>Genome assembly of Hibiscus sabdariffa L. provides insights into metabolisms of medicinal natural products.</title>
        <authorList>
            <person name="Kim T."/>
        </authorList>
    </citation>
    <scope>NUCLEOTIDE SEQUENCE [LARGE SCALE GENOMIC DNA]</scope>
    <source>
        <strain evidence="2">TK-2024</strain>
        <tissue evidence="2">Old leaves</tissue>
    </source>
</reference>
<dbReference type="InterPro" id="IPR012337">
    <property type="entry name" value="RNaseH-like_sf"/>
</dbReference>
<gene>
    <name evidence="2" type="ORF">V6N11_007830</name>
</gene>
<comment type="caution">
    <text evidence="2">The sequence shown here is derived from an EMBL/GenBank/DDBJ whole genome shotgun (WGS) entry which is preliminary data.</text>
</comment>
<dbReference type="InterPro" id="IPR053151">
    <property type="entry name" value="RNase_H-like"/>
</dbReference>
<protein>
    <recommendedName>
        <fullName evidence="1">RNase H type-1 domain-containing protein</fullName>
    </recommendedName>
</protein>
<evidence type="ECO:0000259" key="1">
    <source>
        <dbReference type="Pfam" id="PF13456"/>
    </source>
</evidence>
<evidence type="ECO:0000313" key="3">
    <source>
        <dbReference type="Proteomes" id="UP001396334"/>
    </source>
</evidence>
<dbReference type="InterPro" id="IPR044730">
    <property type="entry name" value="RNase_H-like_dom_plant"/>
</dbReference>
<dbReference type="PANTHER" id="PTHR47723:SF19">
    <property type="entry name" value="POLYNUCLEOTIDYL TRANSFERASE, RIBONUCLEASE H-LIKE SUPERFAMILY PROTEIN"/>
    <property type="match status" value="1"/>
</dbReference>
<sequence length="134" mass="14736">MCQGVAALLDIYGYVILYIVFEVFAVDCVGSRWVCLNVDGVVSPPSCDGRIGELIRNDGGDWIMGFAKAIDHSNSLQAKLWALFEGMKFAWEHDFEMLLVQSDCRHAVELVNSPSVGSLALSMVHAIDRLQQGS</sequence>
<dbReference type="EMBL" id="JBBPBN010000048">
    <property type="protein sequence ID" value="KAK8993603.1"/>
    <property type="molecule type" value="Genomic_DNA"/>
</dbReference>
<dbReference type="InterPro" id="IPR002156">
    <property type="entry name" value="RNaseH_domain"/>
</dbReference>
<organism evidence="2 3">
    <name type="scientific">Hibiscus sabdariffa</name>
    <name type="common">roselle</name>
    <dbReference type="NCBI Taxonomy" id="183260"/>
    <lineage>
        <taxon>Eukaryota</taxon>
        <taxon>Viridiplantae</taxon>
        <taxon>Streptophyta</taxon>
        <taxon>Embryophyta</taxon>
        <taxon>Tracheophyta</taxon>
        <taxon>Spermatophyta</taxon>
        <taxon>Magnoliopsida</taxon>
        <taxon>eudicotyledons</taxon>
        <taxon>Gunneridae</taxon>
        <taxon>Pentapetalae</taxon>
        <taxon>rosids</taxon>
        <taxon>malvids</taxon>
        <taxon>Malvales</taxon>
        <taxon>Malvaceae</taxon>
        <taxon>Malvoideae</taxon>
        <taxon>Hibiscus</taxon>
    </lineage>
</organism>
<dbReference type="PANTHER" id="PTHR47723">
    <property type="entry name" value="OS05G0353850 PROTEIN"/>
    <property type="match status" value="1"/>
</dbReference>